<keyword evidence="4" id="KW-1185">Reference proteome</keyword>
<keyword evidence="2" id="KW-0472">Membrane</keyword>
<sequence length="200" mass="19922">MSPTPAESSGDSPEATSPELEPEHRGGSERSRTVLAGLAAVGLAALAVTRDWTSETVENAAGLTSTATEAGTELATWALPCALVGGAAFLAMLATGRRARRVLGAFALLAGLAVALAGILHAAKGIAPIGLAAAGLGLAAAGAAAMLRAGRWPEPSARYETSTTEAIAEDPAQLWNALDAGKDPSSPNITGAAQEKGRST</sequence>
<dbReference type="EMBL" id="STGY01000079">
    <property type="protein sequence ID" value="THV34636.1"/>
    <property type="molecule type" value="Genomic_DNA"/>
</dbReference>
<evidence type="ECO:0000313" key="4">
    <source>
        <dbReference type="Proteomes" id="UP000308760"/>
    </source>
</evidence>
<feature type="compositionally biased region" description="Polar residues" evidence="1">
    <location>
        <begin position="1"/>
        <end position="15"/>
    </location>
</feature>
<evidence type="ECO:0000313" key="3">
    <source>
        <dbReference type="EMBL" id="THV34636.1"/>
    </source>
</evidence>
<organism evidence="3 4">
    <name type="scientific">Glycomyces buryatensis</name>
    <dbReference type="NCBI Taxonomy" id="2570927"/>
    <lineage>
        <taxon>Bacteria</taxon>
        <taxon>Bacillati</taxon>
        <taxon>Actinomycetota</taxon>
        <taxon>Actinomycetes</taxon>
        <taxon>Glycomycetales</taxon>
        <taxon>Glycomycetaceae</taxon>
        <taxon>Glycomyces</taxon>
    </lineage>
</organism>
<keyword evidence="2" id="KW-0812">Transmembrane</keyword>
<gene>
    <name evidence="3" type="ORF">FAB82_24135</name>
</gene>
<accession>A0A4V4HQP7</accession>
<feature type="transmembrane region" description="Helical" evidence="2">
    <location>
        <begin position="129"/>
        <end position="149"/>
    </location>
</feature>
<comment type="caution">
    <text evidence="3">The sequence shown here is derived from an EMBL/GenBank/DDBJ whole genome shotgun (WGS) entry which is preliminary data.</text>
</comment>
<dbReference type="Pfam" id="PF09534">
    <property type="entry name" value="Trp_oprn_chp"/>
    <property type="match status" value="1"/>
</dbReference>
<dbReference type="InterPro" id="IPR019051">
    <property type="entry name" value="Trp_biosyn_TM_oprn/chp"/>
</dbReference>
<keyword evidence="2" id="KW-1133">Transmembrane helix</keyword>
<dbReference type="AlphaFoldDB" id="A0A4V4HQP7"/>
<reference evidence="4" key="1">
    <citation type="submission" date="2019-04" db="EMBL/GenBank/DDBJ databases">
        <title>Nocardioides xinjiangensis sp. nov.</title>
        <authorList>
            <person name="Liu S."/>
        </authorList>
    </citation>
    <scope>NUCLEOTIDE SEQUENCE [LARGE SCALE GENOMIC DNA]</scope>
    <source>
        <strain evidence="4">18</strain>
    </source>
</reference>
<dbReference type="Proteomes" id="UP000308760">
    <property type="component" value="Unassembled WGS sequence"/>
</dbReference>
<feature type="region of interest" description="Disordered" evidence="1">
    <location>
        <begin position="1"/>
        <end position="29"/>
    </location>
</feature>
<evidence type="ECO:0000256" key="1">
    <source>
        <dbReference type="SAM" id="MobiDB-lite"/>
    </source>
</evidence>
<dbReference type="OrthoDB" id="5198639at2"/>
<feature type="transmembrane region" description="Helical" evidence="2">
    <location>
        <begin position="102"/>
        <end position="123"/>
    </location>
</feature>
<protein>
    <submittedName>
        <fullName evidence="3">Trp biosynthesis protein</fullName>
    </submittedName>
</protein>
<evidence type="ECO:0000256" key="2">
    <source>
        <dbReference type="SAM" id="Phobius"/>
    </source>
</evidence>
<feature type="transmembrane region" description="Helical" evidence="2">
    <location>
        <begin position="74"/>
        <end position="95"/>
    </location>
</feature>
<feature type="region of interest" description="Disordered" evidence="1">
    <location>
        <begin position="177"/>
        <end position="200"/>
    </location>
</feature>
<reference evidence="3 4" key="2">
    <citation type="submission" date="2019-05" db="EMBL/GenBank/DDBJ databases">
        <title>Glycomyces buryatensis sp. nov.</title>
        <authorList>
            <person name="Nikitina E."/>
        </authorList>
    </citation>
    <scope>NUCLEOTIDE SEQUENCE [LARGE SCALE GENOMIC DNA]</scope>
    <source>
        <strain evidence="3 4">18</strain>
    </source>
</reference>
<proteinExistence type="predicted"/>
<name>A0A4V4HQP7_9ACTN</name>
<dbReference type="RefSeq" id="WP_136537122.1">
    <property type="nucleotide sequence ID" value="NZ_STGY01000079.1"/>
</dbReference>